<organism evidence="6 7">
    <name type="scientific">Coemansia asiatica</name>
    <dbReference type="NCBI Taxonomy" id="1052880"/>
    <lineage>
        <taxon>Eukaryota</taxon>
        <taxon>Fungi</taxon>
        <taxon>Fungi incertae sedis</taxon>
        <taxon>Zoopagomycota</taxon>
        <taxon>Kickxellomycotina</taxon>
        <taxon>Kickxellomycetes</taxon>
        <taxon>Kickxellales</taxon>
        <taxon>Kickxellaceae</taxon>
        <taxon>Coemansia</taxon>
    </lineage>
</organism>
<dbReference type="Pfam" id="PF00107">
    <property type="entry name" value="ADH_zinc_N"/>
    <property type="match status" value="1"/>
</dbReference>
<evidence type="ECO:0000259" key="5">
    <source>
        <dbReference type="SMART" id="SM00829"/>
    </source>
</evidence>
<sequence>MQSIQIEQEGGPEVLKLVTLPRPSAGEGEIVVKNQFSGVNFIDTYFREGVYKAPLPHQLGAEGAGKVVEVGKAVNGFAVGDSVVYLGNQNTYAQYAVASAAKAFKIDPAAIPLETAAAALLQGLTAHTLVTRSYAVKSGDWVLVQAGAGGTGRLIIQMAKAFGANVIATVSNKEKAAVARKAGADHIILYTEESVSESVKGIVPEGVHVVYDGVGKATFEGSMQSLRRLGTMVSFGNASGTVPPVKLLDLTPKNLTILRPQLYGYITTDEERQRHIGALVELLSQKKLDIHIYKTYALSDVAQAHIDLQSRKTAGKLLIKIE</sequence>
<dbReference type="PANTHER" id="PTHR48106">
    <property type="entry name" value="QUINONE OXIDOREDUCTASE PIG3-RELATED"/>
    <property type="match status" value="1"/>
</dbReference>
<proteinExistence type="predicted"/>
<keyword evidence="1" id="KW-0521">NADP</keyword>
<comment type="caution">
    <text evidence="6">The sequence shown here is derived from an EMBL/GenBank/DDBJ whole genome shotgun (WGS) entry which is preliminary data.</text>
</comment>
<reference evidence="6" key="1">
    <citation type="submission" date="2022-07" db="EMBL/GenBank/DDBJ databases">
        <title>Phylogenomic reconstructions and comparative analyses of Kickxellomycotina fungi.</title>
        <authorList>
            <person name="Reynolds N.K."/>
            <person name="Stajich J.E."/>
            <person name="Barry K."/>
            <person name="Grigoriev I.V."/>
            <person name="Crous P."/>
            <person name="Smith M.E."/>
        </authorList>
    </citation>
    <scope>NUCLEOTIDE SEQUENCE</scope>
    <source>
        <strain evidence="6">NBRC 105413</strain>
    </source>
</reference>
<dbReference type="SMART" id="SM00829">
    <property type="entry name" value="PKS_ER"/>
    <property type="match status" value="1"/>
</dbReference>
<dbReference type="PROSITE" id="PS01162">
    <property type="entry name" value="QOR_ZETA_CRYSTAL"/>
    <property type="match status" value="1"/>
</dbReference>
<keyword evidence="7" id="KW-1185">Reference proteome</keyword>
<dbReference type="Proteomes" id="UP001145021">
    <property type="component" value="Unassembled WGS sequence"/>
</dbReference>
<dbReference type="GO" id="GO:0005829">
    <property type="term" value="C:cytosol"/>
    <property type="evidence" value="ECO:0007669"/>
    <property type="project" value="TreeGrafter"/>
</dbReference>
<dbReference type="GO" id="GO:0003960">
    <property type="term" value="F:quinone reductase (NADPH) activity"/>
    <property type="evidence" value="ECO:0007669"/>
    <property type="project" value="InterPro"/>
</dbReference>
<dbReference type="InterPro" id="IPR047618">
    <property type="entry name" value="QOR-like"/>
</dbReference>
<evidence type="ECO:0000256" key="3">
    <source>
        <dbReference type="ARBA" id="ARBA00043088"/>
    </source>
</evidence>
<feature type="domain" description="Enoyl reductase (ER)" evidence="5">
    <location>
        <begin position="10"/>
        <end position="319"/>
    </location>
</feature>
<dbReference type="Gene3D" id="3.40.50.720">
    <property type="entry name" value="NAD(P)-binding Rossmann-like Domain"/>
    <property type="match status" value="1"/>
</dbReference>
<keyword evidence="2" id="KW-0560">Oxidoreductase</keyword>
<evidence type="ECO:0000256" key="4">
    <source>
        <dbReference type="ARBA" id="ARBA00070796"/>
    </source>
</evidence>
<evidence type="ECO:0000313" key="7">
    <source>
        <dbReference type="Proteomes" id="UP001145021"/>
    </source>
</evidence>
<accession>A0A9W7XQW0</accession>
<name>A0A9W7XQW0_9FUNG</name>
<dbReference type="GO" id="GO:0070402">
    <property type="term" value="F:NADPH binding"/>
    <property type="evidence" value="ECO:0007669"/>
    <property type="project" value="TreeGrafter"/>
</dbReference>
<protein>
    <recommendedName>
        <fullName evidence="4">Probable quinone oxidoreductase</fullName>
    </recommendedName>
    <alternativeName>
        <fullName evidence="3">NADPH:quinone reductase</fullName>
    </alternativeName>
</protein>
<dbReference type="InterPro" id="IPR013154">
    <property type="entry name" value="ADH-like_N"/>
</dbReference>
<dbReference type="CDD" id="cd05286">
    <property type="entry name" value="QOR2"/>
    <property type="match status" value="1"/>
</dbReference>
<dbReference type="InterPro" id="IPR020843">
    <property type="entry name" value="ER"/>
</dbReference>
<evidence type="ECO:0000313" key="6">
    <source>
        <dbReference type="EMBL" id="KAJ1648248.1"/>
    </source>
</evidence>
<dbReference type="FunFam" id="3.40.50.720:FF:000053">
    <property type="entry name" value="Quinone oxidoreductase 1"/>
    <property type="match status" value="1"/>
</dbReference>
<dbReference type="PANTHER" id="PTHR48106:SF13">
    <property type="entry name" value="QUINONE OXIDOREDUCTASE-RELATED"/>
    <property type="match status" value="1"/>
</dbReference>
<dbReference type="GO" id="GO:0035925">
    <property type="term" value="F:mRNA 3'-UTR AU-rich region binding"/>
    <property type="evidence" value="ECO:0007669"/>
    <property type="project" value="TreeGrafter"/>
</dbReference>
<dbReference type="Pfam" id="PF08240">
    <property type="entry name" value="ADH_N"/>
    <property type="match status" value="1"/>
</dbReference>
<dbReference type="SUPFAM" id="SSF51735">
    <property type="entry name" value="NAD(P)-binding Rossmann-fold domains"/>
    <property type="match status" value="1"/>
</dbReference>
<dbReference type="InterPro" id="IPR013149">
    <property type="entry name" value="ADH-like_C"/>
</dbReference>
<dbReference type="Gene3D" id="3.90.180.10">
    <property type="entry name" value="Medium-chain alcohol dehydrogenases, catalytic domain"/>
    <property type="match status" value="1"/>
</dbReference>
<dbReference type="EMBL" id="JANBOH010000008">
    <property type="protein sequence ID" value="KAJ1648248.1"/>
    <property type="molecule type" value="Genomic_DNA"/>
</dbReference>
<dbReference type="GO" id="GO:0008270">
    <property type="term" value="F:zinc ion binding"/>
    <property type="evidence" value="ECO:0007669"/>
    <property type="project" value="InterPro"/>
</dbReference>
<dbReference type="InterPro" id="IPR002364">
    <property type="entry name" value="Quin_OxRdtase/zeta-crystal_CS"/>
</dbReference>
<evidence type="ECO:0000256" key="2">
    <source>
        <dbReference type="ARBA" id="ARBA00023002"/>
    </source>
</evidence>
<dbReference type="InterPro" id="IPR011032">
    <property type="entry name" value="GroES-like_sf"/>
</dbReference>
<dbReference type="InterPro" id="IPR036291">
    <property type="entry name" value="NAD(P)-bd_dom_sf"/>
</dbReference>
<gene>
    <name evidence="6" type="ORF">LPJ64_000404</name>
</gene>
<dbReference type="AlphaFoldDB" id="A0A9W7XQW0"/>
<evidence type="ECO:0000256" key="1">
    <source>
        <dbReference type="ARBA" id="ARBA00022857"/>
    </source>
</evidence>
<dbReference type="SUPFAM" id="SSF50129">
    <property type="entry name" value="GroES-like"/>
    <property type="match status" value="1"/>
</dbReference>